<evidence type="ECO:0000313" key="3">
    <source>
        <dbReference type="Proteomes" id="UP001139150"/>
    </source>
</evidence>
<keyword evidence="1" id="KW-0812">Transmembrane</keyword>
<sequence length="118" mass="13836">MVKQVYHYAVAFITLIMVISGGVFAFMSMADYVSPNIYIETFEDYKSMREHKNETEHEASISENDLIAQYDAMLKQQLEYRKQSALNGLIKSLGWIFIPLPIFVFFQRKINREKNITK</sequence>
<feature type="transmembrane region" description="Helical" evidence="1">
    <location>
        <begin position="88"/>
        <end position="106"/>
    </location>
</feature>
<name>A0A9X2I7F6_9BACI</name>
<reference evidence="2" key="1">
    <citation type="submission" date="2022-02" db="EMBL/GenBank/DDBJ databases">
        <title>Halalkalibacter sp. nov. isolated from Lonar Lake, India.</title>
        <authorList>
            <person name="Joshi A."/>
            <person name="Thite S."/>
            <person name="Lodha T."/>
        </authorList>
    </citation>
    <scope>NUCLEOTIDE SEQUENCE</scope>
    <source>
        <strain evidence="2">MEB205</strain>
    </source>
</reference>
<evidence type="ECO:0000313" key="2">
    <source>
        <dbReference type="EMBL" id="MCL7748284.1"/>
    </source>
</evidence>
<keyword evidence="1" id="KW-0472">Membrane</keyword>
<proteinExistence type="predicted"/>
<keyword evidence="3" id="KW-1185">Reference proteome</keyword>
<accession>A0A9X2I7F6</accession>
<comment type="caution">
    <text evidence="2">The sequence shown here is derived from an EMBL/GenBank/DDBJ whole genome shotgun (WGS) entry which is preliminary data.</text>
</comment>
<protein>
    <submittedName>
        <fullName evidence="2">Uncharacterized protein</fullName>
    </submittedName>
</protein>
<dbReference type="EMBL" id="JAKRYL010000014">
    <property type="protein sequence ID" value="MCL7748284.1"/>
    <property type="molecule type" value="Genomic_DNA"/>
</dbReference>
<organism evidence="2 3">
    <name type="scientific">Halalkalibacter alkaliphilus</name>
    <dbReference type="NCBI Taxonomy" id="2917993"/>
    <lineage>
        <taxon>Bacteria</taxon>
        <taxon>Bacillati</taxon>
        <taxon>Bacillota</taxon>
        <taxon>Bacilli</taxon>
        <taxon>Bacillales</taxon>
        <taxon>Bacillaceae</taxon>
        <taxon>Halalkalibacter</taxon>
    </lineage>
</organism>
<gene>
    <name evidence="2" type="ORF">MF646_14230</name>
</gene>
<keyword evidence="1" id="KW-1133">Transmembrane helix</keyword>
<feature type="transmembrane region" description="Helical" evidence="1">
    <location>
        <begin position="5"/>
        <end position="27"/>
    </location>
</feature>
<dbReference type="Proteomes" id="UP001139150">
    <property type="component" value="Unassembled WGS sequence"/>
</dbReference>
<dbReference type="AlphaFoldDB" id="A0A9X2I7F6"/>
<dbReference type="RefSeq" id="WP_250097172.1">
    <property type="nucleotide sequence ID" value="NZ_JAKRYL010000014.1"/>
</dbReference>
<evidence type="ECO:0000256" key="1">
    <source>
        <dbReference type="SAM" id="Phobius"/>
    </source>
</evidence>